<sequence>MLRIAVVLFATLSTPVFAANASKTQIFATAFLDVQGLLPNTLQSCADISPASVAPLQDAYAQWQAKHGVYQQELQQIIRKNLLLEVGPEQTEQAIAAFKYAASKQIAPIHFPQNYHFKDDYFCTRSLLREFAEGTDNSGGLPLKFADYVREWKQ</sequence>
<name>A0A454JHD6_9NEIS</name>
<feature type="signal peptide" evidence="1">
    <location>
        <begin position="1"/>
        <end position="18"/>
    </location>
</feature>
<dbReference type="AlphaFoldDB" id="A0A454JHD6"/>
<comment type="caution">
    <text evidence="2">The sequence shown here is derived from an EMBL/GenBank/DDBJ whole genome shotgun (WGS) entry which is preliminary data.</text>
</comment>
<reference evidence="2 3" key="1">
    <citation type="submission" date="2018-10" db="EMBL/GenBank/DDBJ databases">
        <title>Draft genome sequence of Aquitalea MWU14-2217 isolated from a wild cranberry bog in Provincetown, Massachusetts.</title>
        <authorList>
            <person name="Ebadzadsahrai G."/>
            <person name="Soby S."/>
        </authorList>
    </citation>
    <scope>NUCLEOTIDE SEQUENCE [LARGE SCALE GENOMIC DNA]</scope>
    <source>
        <strain evidence="2 3">MWU14-2217</strain>
    </source>
</reference>
<keyword evidence="1" id="KW-0732">Signal</keyword>
<accession>A0A454JHD6</accession>
<proteinExistence type="predicted"/>
<dbReference type="OrthoDB" id="8592722at2"/>
<organism evidence="2 3">
    <name type="scientific">Aquitalea palustris</name>
    <dbReference type="NCBI Taxonomy" id="2480983"/>
    <lineage>
        <taxon>Bacteria</taxon>
        <taxon>Pseudomonadati</taxon>
        <taxon>Pseudomonadota</taxon>
        <taxon>Betaproteobacteria</taxon>
        <taxon>Neisseriales</taxon>
        <taxon>Chromobacteriaceae</taxon>
        <taxon>Aquitalea</taxon>
    </lineage>
</organism>
<dbReference type="EMBL" id="RFAR01000051">
    <property type="protein sequence ID" value="RMC96226.1"/>
    <property type="molecule type" value="Genomic_DNA"/>
</dbReference>
<dbReference type="RefSeq" id="WP_103525101.1">
    <property type="nucleotide sequence ID" value="NZ_JAIZDC010000002.1"/>
</dbReference>
<dbReference type="Proteomes" id="UP000274139">
    <property type="component" value="Unassembled WGS sequence"/>
</dbReference>
<evidence type="ECO:0000256" key="1">
    <source>
        <dbReference type="SAM" id="SignalP"/>
    </source>
</evidence>
<feature type="chain" id="PRO_5019585006" evidence="1">
    <location>
        <begin position="19"/>
        <end position="154"/>
    </location>
</feature>
<evidence type="ECO:0000313" key="2">
    <source>
        <dbReference type="EMBL" id="RMC96226.1"/>
    </source>
</evidence>
<evidence type="ECO:0000313" key="3">
    <source>
        <dbReference type="Proteomes" id="UP000274139"/>
    </source>
</evidence>
<keyword evidence="3" id="KW-1185">Reference proteome</keyword>
<protein>
    <submittedName>
        <fullName evidence="2">Uncharacterized protein</fullName>
    </submittedName>
</protein>
<gene>
    <name evidence="2" type="ORF">EAY64_12590</name>
</gene>